<dbReference type="PANTHER" id="PTHR13396">
    <property type="entry name" value="NEDD4 FAMILY INTERACTING PROTEIN 1/2"/>
    <property type="match status" value="1"/>
</dbReference>
<evidence type="ECO:0000256" key="4">
    <source>
        <dbReference type="ARBA" id="ARBA00023136"/>
    </source>
</evidence>
<dbReference type="OrthoDB" id="10003116at2759"/>
<dbReference type="Pfam" id="PF10176">
    <property type="entry name" value="NEDD4_Bsd2"/>
    <property type="match status" value="1"/>
</dbReference>
<feature type="region of interest" description="Disordered" evidence="5">
    <location>
        <begin position="1"/>
        <end position="107"/>
    </location>
</feature>
<comment type="caution">
    <text evidence="7">The sequence shown here is derived from an EMBL/GenBank/DDBJ whole genome shotgun (WGS) entry which is preliminary data.</text>
</comment>
<dbReference type="AlphaFoldDB" id="A0A9P7KBC0"/>
<keyword evidence="8" id="KW-1185">Reference proteome</keyword>
<evidence type="ECO:0000256" key="2">
    <source>
        <dbReference type="ARBA" id="ARBA00022692"/>
    </source>
</evidence>
<dbReference type="GO" id="GO:0005783">
    <property type="term" value="C:endoplasmic reticulum"/>
    <property type="evidence" value="ECO:0007669"/>
    <property type="project" value="TreeGrafter"/>
</dbReference>
<evidence type="ECO:0000256" key="1">
    <source>
        <dbReference type="ARBA" id="ARBA00004141"/>
    </source>
</evidence>
<dbReference type="InterPro" id="IPR019325">
    <property type="entry name" value="NEDD4/Bsd2"/>
</dbReference>
<dbReference type="Proteomes" id="UP000775547">
    <property type="component" value="Unassembled WGS sequence"/>
</dbReference>
<organism evidence="7 8">
    <name type="scientific">Asterophora parasitica</name>
    <dbReference type="NCBI Taxonomy" id="117018"/>
    <lineage>
        <taxon>Eukaryota</taxon>
        <taxon>Fungi</taxon>
        <taxon>Dikarya</taxon>
        <taxon>Basidiomycota</taxon>
        <taxon>Agaricomycotina</taxon>
        <taxon>Agaricomycetes</taxon>
        <taxon>Agaricomycetidae</taxon>
        <taxon>Agaricales</taxon>
        <taxon>Tricholomatineae</taxon>
        <taxon>Lyophyllaceae</taxon>
        <taxon>Asterophora</taxon>
    </lineage>
</organism>
<reference evidence="7" key="1">
    <citation type="submission" date="2020-07" db="EMBL/GenBank/DDBJ databases">
        <authorList>
            <person name="Nieuwenhuis M."/>
            <person name="Van De Peppel L.J.J."/>
        </authorList>
    </citation>
    <scope>NUCLEOTIDE SEQUENCE</scope>
    <source>
        <strain evidence="7">AP01</strain>
        <tissue evidence="7">Mycelium</tissue>
    </source>
</reference>
<dbReference type="PANTHER" id="PTHR13396:SF5">
    <property type="entry name" value="NEDD4 FAMILY INTERACTING PROTEIN"/>
    <property type="match status" value="1"/>
</dbReference>
<sequence>MPSSARYTALPNAVSDRDPLRINQELNDAFESDDEDHENTPLTHTNDDPTTAIPGAYDFERDRAYDRPPPGSPPAPSSRALPNDIGNSNGLLPSSPLAPPRQPRRTRGGFFRRAVGALLPSHYVQVPTEESTSRTVVGAGIENDGVFANVTAKPQAASTRAVEGEDGSIYMVPEDTTQKDVPPSYTDAQLDSVPPYFETTVHALSASGAPFPTDPTSGDMIIDDLPTGSVWIFALNLFISYFFQFVGFLFTYLLHTSHAAKFGSRAGLGLTLIQFGFYSRSGGDSDSSQDDAAKASGLFATLQANWSSNITETMNALAGNSSSISNSTLISDAPAPDDLMLPMITAKDWLALLFMTLGWFIFLTSVLGYARTKRWEHSVRAASDPSRSRSRAQESESPASTAPPTVEAIERDIAIRRNIASVFGVAFEQEEEEALQRRRLEVLQERDARLTRDLQAAGLL</sequence>
<dbReference type="GO" id="GO:0031398">
    <property type="term" value="P:positive regulation of protein ubiquitination"/>
    <property type="evidence" value="ECO:0007669"/>
    <property type="project" value="TreeGrafter"/>
</dbReference>
<dbReference type="GO" id="GO:0007034">
    <property type="term" value="P:vacuolar transport"/>
    <property type="evidence" value="ECO:0007669"/>
    <property type="project" value="InterPro"/>
</dbReference>
<feature type="transmembrane region" description="Helical" evidence="6">
    <location>
        <begin position="230"/>
        <end position="255"/>
    </location>
</feature>
<evidence type="ECO:0000256" key="5">
    <source>
        <dbReference type="SAM" id="MobiDB-lite"/>
    </source>
</evidence>
<keyword evidence="3 6" id="KW-1133">Transmembrane helix</keyword>
<comment type="subcellular location">
    <subcellularLocation>
        <location evidence="1">Membrane</location>
        <topology evidence="1">Multi-pass membrane protein</topology>
    </subcellularLocation>
</comment>
<proteinExistence type="predicted"/>
<feature type="transmembrane region" description="Helical" evidence="6">
    <location>
        <begin position="349"/>
        <end position="370"/>
    </location>
</feature>
<feature type="compositionally biased region" description="Acidic residues" evidence="5">
    <location>
        <begin position="28"/>
        <end position="37"/>
    </location>
</feature>
<feature type="region of interest" description="Disordered" evidence="5">
    <location>
        <begin position="380"/>
        <end position="407"/>
    </location>
</feature>
<dbReference type="EMBL" id="JABCKV010000072">
    <property type="protein sequence ID" value="KAG5644368.1"/>
    <property type="molecule type" value="Genomic_DNA"/>
</dbReference>
<evidence type="ECO:0000256" key="3">
    <source>
        <dbReference type="ARBA" id="ARBA00022989"/>
    </source>
</evidence>
<evidence type="ECO:0000256" key="6">
    <source>
        <dbReference type="SAM" id="Phobius"/>
    </source>
</evidence>
<dbReference type="GO" id="GO:0006511">
    <property type="term" value="P:ubiquitin-dependent protein catabolic process"/>
    <property type="evidence" value="ECO:0007669"/>
    <property type="project" value="TreeGrafter"/>
</dbReference>
<dbReference type="GO" id="GO:0016020">
    <property type="term" value="C:membrane"/>
    <property type="evidence" value="ECO:0007669"/>
    <property type="project" value="UniProtKB-SubCell"/>
</dbReference>
<dbReference type="CDD" id="cd22212">
    <property type="entry name" value="NDFIP-like"/>
    <property type="match status" value="1"/>
</dbReference>
<accession>A0A9P7KBC0</accession>
<evidence type="ECO:0000313" key="7">
    <source>
        <dbReference type="EMBL" id="KAG5644368.1"/>
    </source>
</evidence>
<dbReference type="GO" id="GO:0005794">
    <property type="term" value="C:Golgi apparatus"/>
    <property type="evidence" value="ECO:0007669"/>
    <property type="project" value="TreeGrafter"/>
</dbReference>
<feature type="compositionally biased region" description="Pro residues" evidence="5">
    <location>
        <begin position="67"/>
        <end position="76"/>
    </location>
</feature>
<keyword evidence="2 6" id="KW-0812">Transmembrane</keyword>
<reference evidence="7" key="2">
    <citation type="submission" date="2021-10" db="EMBL/GenBank/DDBJ databases">
        <title>Phylogenomics reveals ancestral predisposition of the termite-cultivated fungus Termitomyces towards a domesticated lifestyle.</title>
        <authorList>
            <person name="Auxier B."/>
            <person name="Grum-Grzhimaylo A."/>
            <person name="Cardenas M.E."/>
            <person name="Lodge J.D."/>
            <person name="Laessoe T."/>
            <person name="Pedersen O."/>
            <person name="Smith M.E."/>
            <person name="Kuyper T.W."/>
            <person name="Franco-Molano E.A."/>
            <person name="Baroni T.J."/>
            <person name="Aanen D.K."/>
        </authorList>
    </citation>
    <scope>NUCLEOTIDE SEQUENCE</scope>
    <source>
        <strain evidence="7">AP01</strain>
        <tissue evidence="7">Mycelium</tissue>
    </source>
</reference>
<keyword evidence="4 6" id="KW-0472">Membrane</keyword>
<evidence type="ECO:0008006" key="9">
    <source>
        <dbReference type="Google" id="ProtNLM"/>
    </source>
</evidence>
<evidence type="ECO:0000313" key="8">
    <source>
        <dbReference type="Proteomes" id="UP000775547"/>
    </source>
</evidence>
<gene>
    <name evidence="7" type="ORF">DXG03_008596</name>
</gene>
<dbReference type="GO" id="GO:0048471">
    <property type="term" value="C:perinuclear region of cytoplasm"/>
    <property type="evidence" value="ECO:0007669"/>
    <property type="project" value="TreeGrafter"/>
</dbReference>
<protein>
    <recommendedName>
        <fullName evidence="9">Metal homeostatis protein bsd2</fullName>
    </recommendedName>
</protein>
<dbReference type="GO" id="GO:0030001">
    <property type="term" value="P:metal ion transport"/>
    <property type="evidence" value="ECO:0007669"/>
    <property type="project" value="InterPro"/>
</dbReference>
<name>A0A9P7KBC0_9AGAR</name>